<evidence type="ECO:0000313" key="2">
    <source>
        <dbReference type="Proteomes" id="UP000003505"/>
    </source>
</evidence>
<dbReference type="AlphaFoldDB" id="C9LUL8"/>
<comment type="caution">
    <text evidence="1">The sequence shown here is derived from an EMBL/GenBank/DDBJ whole genome shotgun (WGS) entry which is preliminary data.</text>
</comment>
<reference evidence="1 2" key="1">
    <citation type="submission" date="2009-09" db="EMBL/GenBank/DDBJ databases">
        <authorList>
            <person name="Weinstock G."/>
            <person name="Sodergren E."/>
            <person name="Clifton S."/>
            <person name="Fulton L."/>
            <person name="Fulton B."/>
            <person name="Courtney L."/>
            <person name="Fronick C."/>
            <person name="Harrison M."/>
            <person name="Strong C."/>
            <person name="Farmer C."/>
            <person name="Delahaunty K."/>
            <person name="Markovic C."/>
            <person name="Hall O."/>
            <person name="Minx P."/>
            <person name="Tomlinson C."/>
            <person name="Mitreva M."/>
            <person name="Nelson J."/>
            <person name="Hou S."/>
            <person name="Wollam A."/>
            <person name="Pepin K.H."/>
            <person name="Johnson M."/>
            <person name="Bhonagiri V."/>
            <person name="Nash W.E."/>
            <person name="Warren W."/>
            <person name="Chinwalla A."/>
            <person name="Mardis E.R."/>
            <person name="Wilson R.K."/>
        </authorList>
    </citation>
    <scope>NUCLEOTIDE SEQUENCE [LARGE SCALE GENOMIC DNA]</scope>
    <source>
        <strain evidence="2">ATCC 35185 / DSM 20758 / VPI D19B-28</strain>
    </source>
</reference>
<gene>
    <name evidence="1" type="ORF">SELSPUOL_01155</name>
</gene>
<dbReference type="Proteomes" id="UP000003505">
    <property type="component" value="Unassembled WGS sequence"/>
</dbReference>
<dbReference type="EMBL" id="ACKP02000016">
    <property type="protein sequence ID" value="EEX77452.1"/>
    <property type="molecule type" value="Genomic_DNA"/>
</dbReference>
<evidence type="ECO:0000313" key="1">
    <source>
        <dbReference type="EMBL" id="EEX77452.1"/>
    </source>
</evidence>
<name>C9LUL8_SELS3</name>
<accession>C9LUL8</accession>
<protein>
    <submittedName>
        <fullName evidence="1">Uncharacterized protein</fullName>
    </submittedName>
</protein>
<organism evidence="1 2">
    <name type="scientific">Selenomonas sputigena (strain ATCC 35185 / DSM 20758 / CCUG 44933 / VPI D19B-28)</name>
    <dbReference type="NCBI Taxonomy" id="546271"/>
    <lineage>
        <taxon>Bacteria</taxon>
        <taxon>Bacillati</taxon>
        <taxon>Bacillota</taxon>
        <taxon>Negativicutes</taxon>
        <taxon>Selenomonadales</taxon>
        <taxon>Selenomonadaceae</taxon>
        <taxon>Selenomonas</taxon>
    </lineage>
</organism>
<sequence>MKAKHLEFFFIVEKEFRLHAQTSALQILCAVFHESYPIGLRLRFDFLGFMVKEPTFFNFFILT</sequence>
<proteinExistence type="predicted"/>